<dbReference type="InterPro" id="IPR027806">
    <property type="entry name" value="HARBI1_dom"/>
</dbReference>
<accession>A0A0C3JPP9</accession>
<reference evidence="12" key="2">
    <citation type="submission" date="2015-01" db="EMBL/GenBank/DDBJ databases">
        <title>Evolutionary Origins and Diversification of the Mycorrhizal Mutualists.</title>
        <authorList>
            <consortium name="DOE Joint Genome Institute"/>
            <consortium name="Mycorrhizal Genomics Consortium"/>
            <person name="Kohler A."/>
            <person name="Kuo A."/>
            <person name="Nagy L.G."/>
            <person name="Floudas D."/>
            <person name="Copeland A."/>
            <person name="Barry K.W."/>
            <person name="Cichocki N."/>
            <person name="Veneault-Fourrey C."/>
            <person name="LaButti K."/>
            <person name="Lindquist E.A."/>
            <person name="Lipzen A."/>
            <person name="Lundell T."/>
            <person name="Morin E."/>
            <person name="Murat C."/>
            <person name="Riley R."/>
            <person name="Ohm R."/>
            <person name="Sun H."/>
            <person name="Tunlid A."/>
            <person name="Henrissat B."/>
            <person name="Grigoriev I.V."/>
            <person name="Hibbett D.S."/>
            <person name="Martin F."/>
        </authorList>
    </citation>
    <scope>NUCLEOTIDE SEQUENCE [LARGE SCALE GENOMIC DNA]</scope>
    <source>
        <strain evidence="12">Marx 270</strain>
    </source>
</reference>
<dbReference type="Pfam" id="PF13359">
    <property type="entry name" value="DDE_Tnp_4"/>
    <property type="match status" value="1"/>
</dbReference>
<dbReference type="EMBL" id="KN832005">
    <property type="protein sequence ID" value="KIN99471.1"/>
    <property type="molecule type" value="Genomic_DNA"/>
</dbReference>
<evidence type="ECO:0000256" key="6">
    <source>
        <dbReference type="ARBA" id="ARBA00022801"/>
    </source>
</evidence>
<dbReference type="InterPro" id="IPR045249">
    <property type="entry name" value="HARBI1-like"/>
</dbReference>
<proteinExistence type="inferred from homology"/>
<evidence type="ECO:0000256" key="2">
    <source>
        <dbReference type="ARBA" id="ARBA00004123"/>
    </source>
</evidence>
<dbReference type="InParanoid" id="A0A0C3JPP9"/>
<dbReference type="STRING" id="870435.A0A0C3JPP9"/>
<keyword evidence="4" id="KW-0540">Nuclease</keyword>
<evidence type="ECO:0000313" key="11">
    <source>
        <dbReference type="EMBL" id="KIN99471.1"/>
    </source>
</evidence>
<evidence type="ECO:0000256" key="4">
    <source>
        <dbReference type="ARBA" id="ARBA00022722"/>
    </source>
</evidence>
<evidence type="ECO:0000256" key="3">
    <source>
        <dbReference type="ARBA" id="ARBA00006958"/>
    </source>
</evidence>
<evidence type="ECO:0000256" key="5">
    <source>
        <dbReference type="ARBA" id="ARBA00022723"/>
    </source>
</evidence>
<name>A0A0C3JPP9_PISTI</name>
<feature type="domain" description="DDE Tnp4" evidence="9">
    <location>
        <begin position="214"/>
        <end position="333"/>
    </location>
</feature>
<keyword evidence="12" id="KW-1185">Reference proteome</keyword>
<comment type="subcellular location">
    <subcellularLocation>
        <location evidence="2">Nucleus</location>
    </subcellularLocation>
</comment>
<evidence type="ECO:0000256" key="1">
    <source>
        <dbReference type="ARBA" id="ARBA00001968"/>
    </source>
</evidence>
<evidence type="ECO:0000256" key="7">
    <source>
        <dbReference type="ARBA" id="ARBA00023242"/>
    </source>
</evidence>
<reference evidence="11 12" key="1">
    <citation type="submission" date="2014-04" db="EMBL/GenBank/DDBJ databases">
        <authorList>
            <consortium name="DOE Joint Genome Institute"/>
            <person name="Kuo A."/>
            <person name="Kohler A."/>
            <person name="Costa M.D."/>
            <person name="Nagy L.G."/>
            <person name="Floudas D."/>
            <person name="Copeland A."/>
            <person name="Barry K.W."/>
            <person name="Cichocki N."/>
            <person name="Veneault-Fourrey C."/>
            <person name="LaButti K."/>
            <person name="Lindquist E.A."/>
            <person name="Lipzen A."/>
            <person name="Lundell T."/>
            <person name="Morin E."/>
            <person name="Murat C."/>
            <person name="Sun H."/>
            <person name="Tunlid A."/>
            <person name="Henrissat B."/>
            <person name="Grigoriev I.V."/>
            <person name="Hibbett D.S."/>
            <person name="Martin F."/>
            <person name="Nordberg H.P."/>
            <person name="Cantor M.N."/>
            <person name="Hua S.X."/>
        </authorList>
    </citation>
    <scope>NUCLEOTIDE SEQUENCE [LARGE SCALE GENOMIC DNA]</scope>
    <source>
        <strain evidence="11 12">Marx 270</strain>
    </source>
</reference>
<evidence type="ECO:0000313" key="12">
    <source>
        <dbReference type="Proteomes" id="UP000054217"/>
    </source>
</evidence>
<evidence type="ECO:0000259" key="9">
    <source>
        <dbReference type="Pfam" id="PF13359"/>
    </source>
</evidence>
<protein>
    <submittedName>
        <fullName evidence="11">Uncharacterized protein</fullName>
    </submittedName>
</protein>
<dbReference type="PANTHER" id="PTHR22930">
    <property type="match status" value="1"/>
</dbReference>
<feature type="region of interest" description="Disordered" evidence="8">
    <location>
        <begin position="1"/>
        <end position="26"/>
    </location>
</feature>
<keyword evidence="7" id="KW-0539">Nucleus</keyword>
<dbReference type="OrthoDB" id="2430314at2759"/>
<dbReference type="GO" id="GO:0046872">
    <property type="term" value="F:metal ion binding"/>
    <property type="evidence" value="ECO:0007669"/>
    <property type="project" value="UniProtKB-KW"/>
</dbReference>
<dbReference type="AlphaFoldDB" id="A0A0C3JPP9"/>
<comment type="similarity">
    <text evidence="3">Belongs to the HARBI1 family.</text>
</comment>
<organism evidence="11 12">
    <name type="scientific">Pisolithus tinctorius Marx 270</name>
    <dbReference type="NCBI Taxonomy" id="870435"/>
    <lineage>
        <taxon>Eukaryota</taxon>
        <taxon>Fungi</taxon>
        <taxon>Dikarya</taxon>
        <taxon>Basidiomycota</taxon>
        <taxon>Agaricomycotina</taxon>
        <taxon>Agaricomycetes</taxon>
        <taxon>Agaricomycetidae</taxon>
        <taxon>Boletales</taxon>
        <taxon>Sclerodermatineae</taxon>
        <taxon>Pisolithaceae</taxon>
        <taxon>Pisolithus</taxon>
    </lineage>
</organism>
<comment type="cofactor">
    <cofactor evidence="1">
        <name>a divalent metal cation</name>
        <dbReference type="ChEBI" id="CHEBI:60240"/>
    </cofactor>
</comment>
<dbReference type="HOGENOM" id="CLU_040082_0_0_1"/>
<dbReference type="InterPro" id="IPR058353">
    <property type="entry name" value="DUF8040"/>
</dbReference>
<evidence type="ECO:0000259" key="10">
    <source>
        <dbReference type="Pfam" id="PF26138"/>
    </source>
</evidence>
<dbReference type="GO" id="GO:0005634">
    <property type="term" value="C:nucleus"/>
    <property type="evidence" value="ECO:0007669"/>
    <property type="project" value="UniProtKB-SubCell"/>
</dbReference>
<dbReference type="GO" id="GO:0004518">
    <property type="term" value="F:nuclease activity"/>
    <property type="evidence" value="ECO:0007669"/>
    <property type="project" value="UniProtKB-KW"/>
</dbReference>
<keyword evidence="6" id="KW-0378">Hydrolase</keyword>
<feature type="domain" description="DUF8040" evidence="10">
    <location>
        <begin position="81"/>
        <end position="174"/>
    </location>
</feature>
<gene>
    <name evidence="11" type="ORF">M404DRAFT_30517</name>
</gene>
<dbReference type="Pfam" id="PF26138">
    <property type="entry name" value="DUF8040"/>
    <property type="match status" value="1"/>
</dbReference>
<dbReference type="PANTHER" id="PTHR22930:SF221">
    <property type="entry name" value="NUCLEASE HARBI1"/>
    <property type="match status" value="1"/>
</dbReference>
<dbReference type="Proteomes" id="UP000054217">
    <property type="component" value="Unassembled WGS sequence"/>
</dbReference>
<evidence type="ECO:0000256" key="8">
    <source>
        <dbReference type="SAM" id="MobiDB-lite"/>
    </source>
</evidence>
<dbReference type="GO" id="GO:0016787">
    <property type="term" value="F:hydrolase activity"/>
    <property type="evidence" value="ECO:0007669"/>
    <property type="project" value="UniProtKB-KW"/>
</dbReference>
<sequence>MADESGVSGNLIGGDPPDAADDKNDERRININDDHYRRRKLLILILIHHHLQLLSLLLVLADTLQAVAEAMWRADPIPYHTSILTGSGWVAELLNSHPERIRTELAVHKHVFDILLRELQQHGIGPSKHVTLEEQLAIFLYTSVTGLSIRHVGEHFQRSNGTISKYFKKILFAFSSHDIYSKYVRLPRSDAPVHPTIRDNPKFFPFFTDAIGAIDGTHIACAPSSEERDAMRNRKGFTSQNCLLCCDFDMCFTYVLSGWEGSAADSSVYHDVRLSDLAIPDGKYYLADAGFPNCPQLLTPFRGQRYHLAEWGRVHIRPVNAEECYNLRHMQLRNYGMDVQAHIPPALCCIHNIIRVYDLLELDDIEGFVPPPPPDELEEVIGVIADGVPTAAECLWMSERRGAIAQSIWSSYIAERVRRGEFIAD</sequence>
<keyword evidence="5" id="KW-0479">Metal-binding</keyword>